<protein>
    <submittedName>
        <fullName evidence="1">Uncharacterized protein</fullName>
    </submittedName>
</protein>
<evidence type="ECO:0000313" key="1">
    <source>
        <dbReference type="EMBL" id="KKL97468.1"/>
    </source>
</evidence>
<gene>
    <name evidence="1" type="ORF">LCGC14_1834210</name>
</gene>
<dbReference type="EMBL" id="LAZR01018162">
    <property type="protein sequence ID" value="KKL97468.1"/>
    <property type="molecule type" value="Genomic_DNA"/>
</dbReference>
<sequence length="93" mass="10419">MSVTQEQVQDHRYLVCAIYRSQQLINQLTRIQHVGIVLAVSPFSAIAIARKDHNPEGETPTSYVASIILGPFRVNAFSNRLYTCEELLSTEIG</sequence>
<name>A0A0F9GFC6_9ZZZZ</name>
<accession>A0A0F9GFC6</accession>
<organism evidence="1">
    <name type="scientific">marine sediment metagenome</name>
    <dbReference type="NCBI Taxonomy" id="412755"/>
    <lineage>
        <taxon>unclassified sequences</taxon>
        <taxon>metagenomes</taxon>
        <taxon>ecological metagenomes</taxon>
    </lineage>
</organism>
<dbReference type="AlphaFoldDB" id="A0A0F9GFC6"/>
<reference evidence="1" key="1">
    <citation type="journal article" date="2015" name="Nature">
        <title>Complex archaea that bridge the gap between prokaryotes and eukaryotes.</title>
        <authorList>
            <person name="Spang A."/>
            <person name="Saw J.H."/>
            <person name="Jorgensen S.L."/>
            <person name="Zaremba-Niedzwiedzka K."/>
            <person name="Martijn J."/>
            <person name="Lind A.E."/>
            <person name="van Eijk R."/>
            <person name="Schleper C."/>
            <person name="Guy L."/>
            <person name="Ettema T.J."/>
        </authorList>
    </citation>
    <scope>NUCLEOTIDE SEQUENCE</scope>
</reference>
<proteinExistence type="predicted"/>
<comment type="caution">
    <text evidence="1">The sequence shown here is derived from an EMBL/GenBank/DDBJ whole genome shotgun (WGS) entry which is preliminary data.</text>
</comment>